<feature type="region of interest" description="Disordered" evidence="1">
    <location>
        <begin position="33"/>
        <end position="54"/>
    </location>
</feature>
<evidence type="ECO:0000313" key="3">
    <source>
        <dbReference type="EMBL" id="MFB9522391.1"/>
    </source>
</evidence>
<gene>
    <name evidence="3" type="ORF">ACFFTU_20805</name>
</gene>
<dbReference type="EMBL" id="JBHMCR010000009">
    <property type="protein sequence ID" value="MFB9522391.1"/>
    <property type="molecule type" value="Genomic_DNA"/>
</dbReference>
<reference evidence="3 4" key="1">
    <citation type="submission" date="2024-09" db="EMBL/GenBank/DDBJ databases">
        <authorList>
            <person name="Sun Q."/>
            <person name="Mori K."/>
        </authorList>
    </citation>
    <scope>NUCLEOTIDE SEQUENCE [LARGE SCALE GENOMIC DNA]</scope>
    <source>
        <strain evidence="3 4">JCM 4362</strain>
    </source>
</reference>
<feature type="chain" id="PRO_5047223611" evidence="2">
    <location>
        <begin position="24"/>
        <end position="54"/>
    </location>
</feature>
<evidence type="ECO:0000313" key="4">
    <source>
        <dbReference type="Proteomes" id="UP001589718"/>
    </source>
</evidence>
<evidence type="ECO:0000256" key="2">
    <source>
        <dbReference type="SAM" id="SignalP"/>
    </source>
</evidence>
<name>A0ABV5PIP5_STRCM</name>
<dbReference type="RefSeq" id="WP_345229099.1">
    <property type="nucleotide sequence ID" value="NZ_BAAAXE010000015.1"/>
</dbReference>
<keyword evidence="4" id="KW-1185">Reference proteome</keyword>
<organism evidence="3 4">
    <name type="scientific">Streptomyces cremeus</name>
    <dbReference type="NCBI Taxonomy" id="66881"/>
    <lineage>
        <taxon>Bacteria</taxon>
        <taxon>Bacillati</taxon>
        <taxon>Actinomycetota</taxon>
        <taxon>Actinomycetes</taxon>
        <taxon>Kitasatosporales</taxon>
        <taxon>Streptomycetaceae</taxon>
        <taxon>Streptomyces</taxon>
    </lineage>
</organism>
<evidence type="ECO:0000256" key="1">
    <source>
        <dbReference type="SAM" id="MobiDB-lite"/>
    </source>
</evidence>
<keyword evidence="2" id="KW-0732">Signal</keyword>
<sequence length="54" mass="5725">MKRAKLLMTGLVAACILPLLSFAGGTETHAPTHVESARVEPSSVTITPSDFGWQ</sequence>
<protein>
    <submittedName>
        <fullName evidence="3">Uncharacterized protein</fullName>
    </submittedName>
</protein>
<proteinExistence type="predicted"/>
<comment type="caution">
    <text evidence="3">The sequence shown here is derived from an EMBL/GenBank/DDBJ whole genome shotgun (WGS) entry which is preliminary data.</text>
</comment>
<dbReference type="Proteomes" id="UP001589718">
    <property type="component" value="Unassembled WGS sequence"/>
</dbReference>
<feature type="signal peptide" evidence="2">
    <location>
        <begin position="1"/>
        <end position="23"/>
    </location>
</feature>
<accession>A0ABV5PIP5</accession>